<proteinExistence type="predicted"/>
<reference evidence="2" key="1">
    <citation type="submission" date="2023-06" db="EMBL/GenBank/DDBJ databases">
        <title>Genome-scale phylogeny and comparative genomics of the fungal order Sordariales.</title>
        <authorList>
            <consortium name="Lawrence Berkeley National Laboratory"/>
            <person name="Hensen N."/>
            <person name="Bonometti L."/>
            <person name="Westerberg I."/>
            <person name="Brannstrom I.O."/>
            <person name="Guillou S."/>
            <person name="Cros-Aarteil S."/>
            <person name="Calhoun S."/>
            <person name="Haridas S."/>
            <person name="Kuo A."/>
            <person name="Mondo S."/>
            <person name="Pangilinan J."/>
            <person name="Riley R."/>
            <person name="LaButti K."/>
            <person name="Andreopoulos B."/>
            <person name="Lipzen A."/>
            <person name="Chen C."/>
            <person name="Yanf M."/>
            <person name="Daum C."/>
            <person name="Ng V."/>
            <person name="Clum A."/>
            <person name="Steindorff A."/>
            <person name="Ohm R."/>
            <person name="Martin F."/>
            <person name="Silar P."/>
            <person name="Natvig D."/>
            <person name="Lalanne C."/>
            <person name="Gautier V."/>
            <person name="Ament-velasquez S.L."/>
            <person name="Kruys A."/>
            <person name="Hutchinson M.I."/>
            <person name="Powell A.J."/>
            <person name="Barry K."/>
            <person name="Miller A.N."/>
            <person name="Grigoriev I.V."/>
            <person name="Debuchy R."/>
            <person name="Gladieux P."/>
            <person name="Thoren M.H."/>
            <person name="Johannesson H."/>
        </authorList>
    </citation>
    <scope>NUCLEOTIDE SEQUENCE</scope>
    <source>
        <strain evidence="2">SMH2392-1A</strain>
    </source>
</reference>
<dbReference type="GeneID" id="85330488"/>
<feature type="non-terminal residue" evidence="2">
    <location>
        <position position="347"/>
    </location>
</feature>
<feature type="region of interest" description="Disordered" evidence="1">
    <location>
        <begin position="1"/>
        <end position="62"/>
    </location>
</feature>
<accession>A0AA39ZTL8</accession>
<comment type="caution">
    <text evidence="2">The sequence shown here is derived from an EMBL/GenBank/DDBJ whole genome shotgun (WGS) entry which is preliminary data.</text>
</comment>
<dbReference type="Proteomes" id="UP001172101">
    <property type="component" value="Unassembled WGS sequence"/>
</dbReference>
<organism evidence="2 3">
    <name type="scientific">Lasiosphaeria miniovina</name>
    <dbReference type="NCBI Taxonomy" id="1954250"/>
    <lineage>
        <taxon>Eukaryota</taxon>
        <taxon>Fungi</taxon>
        <taxon>Dikarya</taxon>
        <taxon>Ascomycota</taxon>
        <taxon>Pezizomycotina</taxon>
        <taxon>Sordariomycetes</taxon>
        <taxon>Sordariomycetidae</taxon>
        <taxon>Sordariales</taxon>
        <taxon>Lasiosphaeriaceae</taxon>
        <taxon>Lasiosphaeria</taxon>
    </lineage>
</organism>
<keyword evidence="3" id="KW-1185">Reference proteome</keyword>
<protein>
    <submittedName>
        <fullName evidence="2">Uncharacterized protein</fullName>
    </submittedName>
</protein>
<dbReference type="RefSeq" id="XP_060290286.1">
    <property type="nucleotide sequence ID" value="XM_060447218.1"/>
</dbReference>
<evidence type="ECO:0000313" key="2">
    <source>
        <dbReference type="EMBL" id="KAK0703427.1"/>
    </source>
</evidence>
<dbReference type="EMBL" id="JAUIRO010000008">
    <property type="protein sequence ID" value="KAK0703427.1"/>
    <property type="molecule type" value="Genomic_DNA"/>
</dbReference>
<evidence type="ECO:0000313" key="3">
    <source>
        <dbReference type="Proteomes" id="UP001172101"/>
    </source>
</evidence>
<sequence length="347" mass="38533">MVRGLRGARSSGTSGMVHRAHGVDEAKLRSSKSSRKPKMPTMVPRKFQHSPRDKPSGGVAKPTWHHSQAAIQARCSANRPNRAAVRLHLLLFSQTAHPSIFLGLVFHSIISSANLPSLLIARQLSRKRPLEDSLQQISRVKKAKTSDEHHEVQTYLAAADEQSQRQVQRAAPASPSHPASPLLLVQSDLEKLQQEREIRPLLAPSVYSDGKVEYHFEQNANAVSELDTECGFVPAILGQCRRPQIGNISWNNTKSITEDQTVAPQPDLYYRFRIRDIHKSISDRIGPLIISETKGTPGAPYMIYETGGRHESLEVLKYQATHSAAATARAQLALKNFGLEEPVYDNE</sequence>
<name>A0AA39ZTL8_9PEZI</name>
<feature type="compositionally biased region" description="Low complexity" evidence="1">
    <location>
        <begin position="170"/>
        <end position="180"/>
    </location>
</feature>
<evidence type="ECO:0000256" key="1">
    <source>
        <dbReference type="SAM" id="MobiDB-lite"/>
    </source>
</evidence>
<dbReference type="AlphaFoldDB" id="A0AA39ZTL8"/>
<feature type="region of interest" description="Disordered" evidence="1">
    <location>
        <begin position="159"/>
        <end position="180"/>
    </location>
</feature>
<gene>
    <name evidence="2" type="ORF">B0T26DRAFT_806983</name>
</gene>
<feature type="compositionally biased region" description="Basic residues" evidence="1">
    <location>
        <begin position="29"/>
        <end position="38"/>
    </location>
</feature>